<dbReference type="PANTHER" id="PTHR43213">
    <property type="entry name" value="BIFUNCTIONAL DTTP/UTP PYROPHOSPHATASE/METHYLTRANSFERASE PROTEIN-RELATED"/>
    <property type="match status" value="1"/>
</dbReference>
<keyword evidence="5" id="KW-1185">Reference proteome</keyword>
<dbReference type="HAMAP" id="MF_00528">
    <property type="entry name" value="Maf"/>
    <property type="match status" value="1"/>
</dbReference>
<evidence type="ECO:0000313" key="4">
    <source>
        <dbReference type="EMBL" id="TPX17249.1"/>
    </source>
</evidence>
<dbReference type="GO" id="GO:0047429">
    <property type="term" value="F:nucleoside triphosphate diphosphatase activity"/>
    <property type="evidence" value="ECO:0007669"/>
    <property type="project" value="InterPro"/>
</dbReference>
<dbReference type="Proteomes" id="UP000319257">
    <property type="component" value="Unassembled WGS sequence"/>
</dbReference>
<dbReference type="FunCoup" id="A0A507BIL3">
    <property type="interactions" value="107"/>
</dbReference>
<accession>A0A507BIL3</accession>
<dbReference type="InterPro" id="IPR003697">
    <property type="entry name" value="Maf-like"/>
</dbReference>
<dbReference type="InParanoid" id="A0A507BIL3"/>
<proteinExistence type="inferred from homology"/>
<evidence type="ECO:0000313" key="5">
    <source>
        <dbReference type="Proteomes" id="UP000319257"/>
    </source>
</evidence>
<comment type="caution">
    <text evidence="4">The sequence shown here is derived from an EMBL/GenBank/DDBJ whole genome shotgun (WGS) entry which is preliminary data.</text>
</comment>
<evidence type="ECO:0000256" key="3">
    <source>
        <dbReference type="SAM" id="MobiDB-lite"/>
    </source>
</evidence>
<dbReference type="RefSeq" id="XP_030998960.1">
    <property type="nucleotide sequence ID" value="XM_031137659.1"/>
</dbReference>
<feature type="region of interest" description="Disordered" evidence="3">
    <location>
        <begin position="1"/>
        <end position="33"/>
    </location>
</feature>
<dbReference type="Pfam" id="PF02545">
    <property type="entry name" value="Maf"/>
    <property type="match status" value="1"/>
</dbReference>
<dbReference type="NCBIfam" id="TIGR00172">
    <property type="entry name" value="maf"/>
    <property type="match status" value="1"/>
</dbReference>
<evidence type="ECO:0008006" key="6">
    <source>
        <dbReference type="Google" id="ProtNLM"/>
    </source>
</evidence>
<dbReference type="EMBL" id="SKBQ01000014">
    <property type="protein sequence ID" value="TPX17249.1"/>
    <property type="molecule type" value="Genomic_DNA"/>
</dbReference>
<dbReference type="InterPro" id="IPR029001">
    <property type="entry name" value="ITPase-like_fam"/>
</dbReference>
<comment type="cofactor">
    <cofactor evidence="1">
        <name>a divalent metal cation</name>
        <dbReference type="ChEBI" id="CHEBI:60240"/>
    </cofactor>
</comment>
<reference evidence="4 5" key="1">
    <citation type="submission" date="2019-06" db="EMBL/GenBank/DDBJ databases">
        <title>Draft genome sequence of the filamentous fungus Phialemoniopsis curvata isolated from diesel fuel.</title>
        <authorList>
            <person name="Varaljay V.A."/>
            <person name="Lyon W.J."/>
            <person name="Crouch A.L."/>
            <person name="Drake C.E."/>
            <person name="Hollomon J.M."/>
            <person name="Nadeau L.J."/>
            <person name="Nunn H.S."/>
            <person name="Stevenson B.S."/>
            <person name="Bojanowski C.L."/>
            <person name="Crookes-Goodson W.J."/>
        </authorList>
    </citation>
    <scope>NUCLEOTIDE SEQUENCE [LARGE SCALE GENOMIC DNA]</scope>
    <source>
        <strain evidence="4 5">D216</strain>
    </source>
</reference>
<sequence length="291" mass="31853">MADKKVPNEPPPEYTASPEKAALPIRQSAPIRRPPPPLDLPILNYIKSHRVILASASPRRRELLARVGLTGLEIRPSAKPENLSKAQYGPFEYVSATARQKCLDVYELALAAQEAAAGERDAAATKAEREAVAVPADPALVISADTVIVTRSGQVVEKPRSEADHLRMLKMLRDTRVHRVVTTVCALAPRADAAHPGYEMKSHTEETKVYFAADLADEAIESYVKTREGADKAGGYAVQGVAGLILVEKIEGNLDNVIGLPVRKCLQLCERVVYRQRKDGEEEDSEESEEE</sequence>
<dbReference type="AlphaFoldDB" id="A0A507BIL3"/>
<name>A0A507BIL3_9PEZI</name>
<dbReference type="PANTHER" id="PTHR43213:SF5">
    <property type="entry name" value="BIFUNCTIONAL DTTP_UTP PYROPHOSPHATASE_METHYLTRANSFERASE PROTEIN-RELATED"/>
    <property type="match status" value="1"/>
</dbReference>
<dbReference type="STRING" id="1093900.A0A507BIL3"/>
<keyword evidence="2" id="KW-0378">Hydrolase</keyword>
<dbReference type="CDD" id="cd00555">
    <property type="entry name" value="Maf"/>
    <property type="match status" value="1"/>
</dbReference>
<organism evidence="4 5">
    <name type="scientific">Thyridium curvatum</name>
    <dbReference type="NCBI Taxonomy" id="1093900"/>
    <lineage>
        <taxon>Eukaryota</taxon>
        <taxon>Fungi</taxon>
        <taxon>Dikarya</taxon>
        <taxon>Ascomycota</taxon>
        <taxon>Pezizomycotina</taxon>
        <taxon>Sordariomycetes</taxon>
        <taxon>Sordariomycetidae</taxon>
        <taxon>Thyridiales</taxon>
        <taxon>Thyridiaceae</taxon>
        <taxon>Thyridium</taxon>
    </lineage>
</organism>
<dbReference type="Gene3D" id="3.90.950.10">
    <property type="match status" value="1"/>
</dbReference>
<dbReference type="GeneID" id="41970814"/>
<dbReference type="OrthoDB" id="10267058at2759"/>
<evidence type="ECO:0000256" key="1">
    <source>
        <dbReference type="ARBA" id="ARBA00001968"/>
    </source>
</evidence>
<protein>
    <recommendedName>
        <fullName evidence="6">Maf-like protein</fullName>
    </recommendedName>
</protein>
<evidence type="ECO:0000256" key="2">
    <source>
        <dbReference type="ARBA" id="ARBA00022801"/>
    </source>
</evidence>
<dbReference type="SUPFAM" id="SSF52972">
    <property type="entry name" value="ITPase-like"/>
    <property type="match status" value="1"/>
</dbReference>
<gene>
    <name evidence="4" type="ORF">E0L32_003367</name>
</gene>